<dbReference type="Proteomes" id="UP001431783">
    <property type="component" value="Unassembled WGS sequence"/>
</dbReference>
<keyword evidence="5" id="KW-1185">Reference proteome</keyword>
<keyword evidence="2" id="KW-1133">Transmembrane helix</keyword>
<feature type="domain" description="Thioredoxin" evidence="3">
    <location>
        <begin position="638"/>
        <end position="721"/>
    </location>
</feature>
<reference evidence="4 5" key="1">
    <citation type="submission" date="2023-03" db="EMBL/GenBank/DDBJ databases">
        <title>Genome insight into feeding habits of ladybird beetles.</title>
        <authorList>
            <person name="Li H.-S."/>
            <person name="Huang Y.-H."/>
            <person name="Pang H."/>
        </authorList>
    </citation>
    <scope>NUCLEOTIDE SEQUENCE [LARGE SCALE GENOMIC DNA]</scope>
    <source>
        <strain evidence="4">SYSU_2023b</strain>
        <tissue evidence="4">Whole body</tissue>
    </source>
</reference>
<dbReference type="InterPro" id="IPR013766">
    <property type="entry name" value="Thioredoxin_domain"/>
</dbReference>
<dbReference type="Gene3D" id="3.40.30.10">
    <property type="entry name" value="Glutaredoxin"/>
    <property type="match status" value="2"/>
</dbReference>
<feature type="transmembrane region" description="Helical" evidence="2">
    <location>
        <begin position="61"/>
        <end position="78"/>
    </location>
</feature>
<dbReference type="InterPro" id="IPR052792">
    <property type="entry name" value="Thioredoxin_dom-contain_11"/>
</dbReference>
<comment type="caution">
    <text evidence="4">The sequence shown here is derived from an EMBL/GenBank/DDBJ whole genome shotgun (WGS) entry which is preliminary data.</text>
</comment>
<dbReference type="PANTHER" id="PTHR46497:SF1">
    <property type="entry name" value="THIOREDOXIN DOMAIN-CONTAINING PROTEIN 11"/>
    <property type="match status" value="1"/>
</dbReference>
<evidence type="ECO:0000313" key="5">
    <source>
        <dbReference type="Proteomes" id="UP001431783"/>
    </source>
</evidence>
<evidence type="ECO:0000259" key="3">
    <source>
        <dbReference type="Pfam" id="PF00085"/>
    </source>
</evidence>
<evidence type="ECO:0000313" key="4">
    <source>
        <dbReference type="EMBL" id="KAK9888106.1"/>
    </source>
</evidence>
<dbReference type="SUPFAM" id="SSF52833">
    <property type="entry name" value="Thioredoxin-like"/>
    <property type="match status" value="2"/>
</dbReference>
<dbReference type="EMBL" id="JARQZJ010000121">
    <property type="protein sequence ID" value="KAK9888106.1"/>
    <property type="molecule type" value="Genomic_DNA"/>
</dbReference>
<evidence type="ECO:0000256" key="1">
    <source>
        <dbReference type="SAM" id="MobiDB-lite"/>
    </source>
</evidence>
<sequence>MSSANTVSNLEDTTSLDRNGHENNDCDNVSTGTSNSNIEQENTACEVYSVRKKYLSIMLNLIKEILIMALVAITYAAFKNDPPKIGKSPAAYRFFPEDSYIADWYKGEISDAISQARSADIAFVMFYAPWDAECQHARKEFQRVAKYMHQEVAFAAVNCWQPGSECKTHYSKVNKWPILIAYPSHGRGVQYSGPLIAVHMMKFLKKLMAPFTRTKDIFSLLAKHDVVVAAELYAGTHSREYITFYETTLRLLERDPFQEIAVSVHTHSFYDEYGDQSVPILSLHMWNETLFYPIEEEWTVESLLQWITKHVHQVTTWISPSGAKSLNLANYLQPGPALIFFTPKNPLAIHSDFHSMLREVSLEYNNCEGNPLTHIIQKTVRMERRAKYLEQLKITAECSMQNFKIQKMISPHLWSNTSYCLEKRYESESTYFSESNMVHYYGGINNLCLKLLKNIDEKTVMPSKNCSEINTHKMIYKTSKLTDMSDSKSPENLRKYQRKESCRSFLIAQKYRPLVFSSELYNTDRFNITGLACKTNRTLSLISMDSLYYHHYAEKLGVDLSKMHDNAAVVILDDKMESHYIMSAALTESNLKSFIYNFTYNLLPRSMSSFTTVVSQNTHSYPSDQPCASESGKFCINEVTSNNFLETISQDNIAVIVFYYSKQCSFCNGISHRFLNVARYLSPVDDIQFARIDGDLNLLPWEFTMDIYPTILFVPPNKKSESRVFPVDLPITEPNLIGFILANLESALKLEAMWTLCENTKFTNISDCYSSLRLQTSSVIDKLLQRWRLSSTAHDKSTALSIIYHFHELQTLFIQHSTNYPSVKYHFNKLKLLRQTAKR</sequence>
<organism evidence="4 5">
    <name type="scientific">Henosepilachna vigintioctopunctata</name>
    <dbReference type="NCBI Taxonomy" id="420089"/>
    <lineage>
        <taxon>Eukaryota</taxon>
        <taxon>Metazoa</taxon>
        <taxon>Ecdysozoa</taxon>
        <taxon>Arthropoda</taxon>
        <taxon>Hexapoda</taxon>
        <taxon>Insecta</taxon>
        <taxon>Pterygota</taxon>
        <taxon>Neoptera</taxon>
        <taxon>Endopterygota</taxon>
        <taxon>Coleoptera</taxon>
        <taxon>Polyphaga</taxon>
        <taxon>Cucujiformia</taxon>
        <taxon>Coccinelloidea</taxon>
        <taxon>Coccinellidae</taxon>
        <taxon>Epilachninae</taxon>
        <taxon>Epilachnini</taxon>
        <taxon>Henosepilachna</taxon>
    </lineage>
</organism>
<proteinExistence type="predicted"/>
<keyword evidence="2" id="KW-0812">Transmembrane</keyword>
<evidence type="ECO:0000256" key="2">
    <source>
        <dbReference type="SAM" id="Phobius"/>
    </source>
</evidence>
<protein>
    <recommendedName>
        <fullName evidence="3">Thioredoxin domain-containing protein</fullName>
    </recommendedName>
</protein>
<dbReference type="PANTHER" id="PTHR46497">
    <property type="entry name" value="THIOREDOXIN DOMAIN-CONTAINING PROTEIN 11"/>
    <property type="match status" value="1"/>
</dbReference>
<dbReference type="AlphaFoldDB" id="A0AAW1V7F5"/>
<dbReference type="InterPro" id="IPR036249">
    <property type="entry name" value="Thioredoxin-like_sf"/>
</dbReference>
<accession>A0AAW1V7F5</accession>
<feature type="domain" description="Thioredoxin" evidence="3">
    <location>
        <begin position="118"/>
        <end position="205"/>
    </location>
</feature>
<name>A0AAW1V7F5_9CUCU</name>
<dbReference type="Pfam" id="PF00085">
    <property type="entry name" value="Thioredoxin"/>
    <property type="match status" value="2"/>
</dbReference>
<feature type="compositionally biased region" description="Polar residues" evidence="1">
    <location>
        <begin position="1"/>
        <end position="17"/>
    </location>
</feature>
<feature type="compositionally biased region" description="Polar residues" evidence="1">
    <location>
        <begin position="26"/>
        <end position="36"/>
    </location>
</feature>
<keyword evidence="2" id="KW-0472">Membrane</keyword>
<feature type="region of interest" description="Disordered" evidence="1">
    <location>
        <begin position="1"/>
        <end position="36"/>
    </location>
</feature>
<gene>
    <name evidence="4" type="ORF">WA026_000381</name>
</gene>